<dbReference type="InterPro" id="IPR049941">
    <property type="entry name" value="LPLAT_7/PORCN-like"/>
</dbReference>
<feature type="transmembrane region" description="Helical" evidence="11">
    <location>
        <begin position="228"/>
        <end position="248"/>
    </location>
</feature>
<comment type="similarity">
    <text evidence="3">Belongs to the membrane-bound acyltransferase family.</text>
</comment>
<feature type="transmembrane region" description="Helical" evidence="11">
    <location>
        <begin position="358"/>
        <end position="380"/>
    </location>
</feature>
<dbReference type="PANTHER" id="PTHR13906">
    <property type="entry name" value="PORCUPINE"/>
    <property type="match status" value="1"/>
</dbReference>
<keyword evidence="5 11" id="KW-0812">Transmembrane</keyword>
<sequence>MWTDIAYVVLLILCVFFGFYYNRIDDPDVKKWIGTFFGLALTAIVSGNDTLHPVIFTLINAIIITKISPKKCHLYSFAFSFFDLLIVSRLGNYVGLSVLSTHTNLILMILTLKLSGLAFEINAASNAPPDDVKGENSEALKDIGILDVFHYGFSYMGLLTGPYYRYRTYWDHLYRPFHKYVDPWPLTLFKLKQTGCFIVLFLITNYLYPVKYVLTEDYAQRSLFYRHFYMYLTFAVFRLRMYIGMGLAECACQMAGLGVYPSSSNPVQGLGPRDYKTAVMISQSPEKLKTVEYNFDTVYNMDIARLEKCYDVRTAMKAWNGCVQYWFGVYVYKRFPFKSLRTVVTLTLSAVWHGWSPGYFICICQIPIFMLVNDLIVKYYRRSKENSIAKMIWLALGWYERTTCMAYLGVSFLLLDFGDSLHFYKQIYFSDHIITLLLYIACCCYKPYAPKEAKEIEDKDK</sequence>
<feature type="transmembrane region" description="Helical" evidence="11">
    <location>
        <begin position="392"/>
        <end position="415"/>
    </location>
</feature>
<evidence type="ECO:0000256" key="5">
    <source>
        <dbReference type="ARBA" id="ARBA00022692"/>
    </source>
</evidence>
<keyword evidence="8" id="KW-0012">Acyltransferase</keyword>
<feature type="transmembrane region" description="Helical" evidence="11">
    <location>
        <begin position="148"/>
        <end position="166"/>
    </location>
</feature>
<comment type="pathway">
    <text evidence="9">Phospholipid metabolism.</text>
</comment>
<evidence type="ECO:0000256" key="8">
    <source>
        <dbReference type="ARBA" id="ARBA00023315"/>
    </source>
</evidence>
<keyword evidence="13" id="KW-1185">Reference proteome</keyword>
<dbReference type="InterPro" id="IPR004299">
    <property type="entry name" value="MBOAT_fam"/>
</dbReference>
<evidence type="ECO:0000256" key="2">
    <source>
        <dbReference type="ARBA" id="ARBA00005074"/>
    </source>
</evidence>
<proteinExistence type="inferred from homology"/>
<dbReference type="EMBL" id="CAXAJV020001282">
    <property type="protein sequence ID" value="CAL7934899.1"/>
    <property type="molecule type" value="Genomic_DNA"/>
</dbReference>
<feature type="transmembrane region" description="Helical" evidence="11">
    <location>
        <begin position="187"/>
        <end position="208"/>
    </location>
</feature>
<keyword evidence="6 11" id="KW-1133">Transmembrane helix</keyword>
<evidence type="ECO:0000256" key="10">
    <source>
        <dbReference type="ARBA" id="ARBA00093678"/>
    </source>
</evidence>
<evidence type="ECO:0000256" key="11">
    <source>
        <dbReference type="SAM" id="Phobius"/>
    </source>
</evidence>
<keyword evidence="7 11" id="KW-0472">Membrane</keyword>
<comment type="subcellular location">
    <subcellularLocation>
        <location evidence="1">Membrane</location>
        <topology evidence="1">Multi-pass membrane protein</topology>
    </subcellularLocation>
</comment>
<dbReference type="Pfam" id="PF03062">
    <property type="entry name" value="MBOAT"/>
    <property type="match status" value="1"/>
</dbReference>
<protein>
    <recommendedName>
        <fullName evidence="10">Lysophospholipid acyltransferase 7</fullName>
    </recommendedName>
</protein>
<dbReference type="Proteomes" id="UP001642520">
    <property type="component" value="Unassembled WGS sequence"/>
</dbReference>
<evidence type="ECO:0000256" key="7">
    <source>
        <dbReference type="ARBA" id="ARBA00023136"/>
    </source>
</evidence>
<feature type="transmembrane region" description="Helical" evidence="11">
    <location>
        <begin position="427"/>
        <end position="445"/>
    </location>
</feature>
<evidence type="ECO:0000256" key="9">
    <source>
        <dbReference type="ARBA" id="ARBA00025707"/>
    </source>
</evidence>
<dbReference type="PANTHER" id="PTHR13906:SF16">
    <property type="entry name" value="LYSOPHOSPHOLIPID ACYLTRANSFERASE 7"/>
    <property type="match status" value="1"/>
</dbReference>
<gene>
    <name evidence="12" type="ORF">XYLVIOL_LOCUS1273</name>
</gene>
<keyword evidence="4" id="KW-0808">Transferase</keyword>
<organism evidence="12 13">
    <name type="scientific">Xylocopa violacea</name>
    <name type="common">Violet carpenter bee</name>
    <name type="synonym">Apis violacea</name>
    <dbReference type="NCBI Taxonomy" id="135666"/>
    <lineage>
        <taxon>Eukaryota</taxon>
        <taxon>Metazoa</taxon>
        <taxon>Ecdysozoa</taxon>
        <taxon>Arthropoda</taxon>
        <taxon>Hexapoda</taxon>
        <taxon>Insecta</taxon>
        <taxon>Pterygota</taxon>
        <taxon>Neoptera</taxon>
        <taxon>Endopterygota</taxon>
        <taxon>Hymenoptera</taxon>
        <taxon>Apocrita</taxon>
        <taxon>Aculeata</taxon>
        <taxon>Apoidea</taxon>
        <taxon>Anthophila</taxon>
        <taxon>Apidae</taxon>
        <taxon>Xylocopa</taxon>
        <taxon>Xylocopa</taxon>
    </lineage>
</organism>
<feature type="transmembrane region" description="Helical" evidence="11">
    <location>
        <begin position="6"/>
        <end position="22"/>
    </location>
</feature>
<evidence type="ECO:0000256" key="6">
    <source>
        <dbReference type="ARBA" id="ARBA00022989"/>
    </source>
</evidence>
<evidence type="ECO:0000256" key="1">
    <source>
        <dbReference type="ARBA" id="ARBA00004141"/>
    </source>
</evidence>
<evidence type="ECO:0000313" key="13">
    <source>
        <dbReference type="Proteomes" id="UP001642520"/>
    </source>
</evidence>
<accession>A0ABP1N1S0</accession>
<name>A0ABP1N1S0_XYLVO</name>
<reference evidence="12 13" key="1">
    <citation type="submission" date="2024-08" db="EMBL/GenBank/DDBJ databases">
        <authorList>
            <person name="Will J Nash"/>
            <person name="Angela Man"/>
            <person name="Seanna McTaggart"/>
            <person name="Kendall Baker"/>
            <person name="Tom Barker"/>
            <person name="Leah Catchpole"/>
            <person name="Alex Durrant"/>
            <person name="Karim Gharbi"/>
            <person name="Naomi Irish"/>
            <person name="Gemy Kaithakottil"/>
            <person name="Debby Ku"/>
            <person name="Aaliyah Providence"/>
            <person name="Felix Shaw"/>
            <person name="David Swarbreck"/>
            <person name="Chris Watkins"/>
            <person name="Ann M. McCartney"/>
            <person name="Giulio Formenti"/>
            <person name="Alice Mouton"/>
            <person name="Noel Vella"/>
            <person name="Bjorn M von Reumont"/>
            <person name="Adriana Vella"/>
            <person name="Wilfried Haerty"/>
        </authorList>
    </citation>
    <scope>NUCLEOTIDE SEQUENCE [LARGE SCALE GENOMIC DNA]</scope>
</reference>
<evidence type="ECO:0000256" key="3">
    <source>
        <dbReference type="ARBA" id="ARBA00010323"/>
    </source>
</evidence>
<evidence type="ECO:0000313" key="12">
    <source>
        <dbReference type="EMBL" id="CAL7934899.1"/>
    </source>
</evidence>
<comment type="caution">
    <text evidence="12">The sequence shown here is derived from an EMBL/GenBank/DDBJ whole genome shotgun (WGS) entry which is preliminary data.</text>
</comment>
<evidence type="ECO:0000256" key="4">
    <source>
        <dbReference type="ARBA" id="ARBA00022679"/>
    </source>
</evidence>
<comment type="pathway">
    <text evidence="2">Lipid metabolism; phospholipid metabolism.</text>
</comment>